<dbReference type="AlphaFoldDB" id="G3PLC0"/>
<evidence type="ECO:0000256" key="2">
    <source>
        <dbReference type="SAM" id="Phobius"/>
    </source>
</evidence>
<dbReference type="Ensembl" id="ENSGACT00000018436.1">
    <property type="protein sequence ID" value="ENSGACP00000018400.1"/>
    <property type="gene ID" value="ENSGACG00000013932.1"/>
</dbReference>
<feature type="region of interest" description="Disordered" evidence="1">
    <location>
        <begin position="38"/>
        <end position="88"/>
    </location>
</feature>
<reference evidence="3" key="1">
    <citation type="submission" date="2006-01" db="EMBL/GenBank/DDBJ databases">
        <authorList>
            <person name="Lindblad-Toh K."/>
            <person name="Mauceli E."/>
            <person name="Grabherr M."/>
            <person name="Chang J.L."/>
            <person name="Lander E.S."/>
        </authorList>
    </citation>
    <scope>NUCLEOTIDE SEQUENCE [LARGE SCALE GENOMIC DNA]</scope>
</reference>
<keyword evidence="2" id="KW-0472">Membrane</keyword>
<evidence type="ECO:0000256" key="1">
    <source>
        <dbReference type="SAM" id="MobiDB-lite"/>
    </source>
</evidence>
<reference evidence="3" key="2">
    <citation type="submission" date="2024-04" db="UniProtKB">
        <authorList>
            <consortium name="Ensembl"/>
        </authorList>
    </citation>
    <scope>IDENTIFICATION</scope>
</reference>
<feature type="compositionally biased region" description="Low complexity" evidence="1">
    <location>
        <begin position="41"/>
        <end position="61"/>
    </location>
</feature>
<keyword evidence="2" id="KW-1133">Transmembrane helix</keyword>
<accession>G3PLC0</accession>
<dbReference type="Bgee" id="ENSGACG00000013932">
    <property type="expression patterns" value="Expressed in embryo and 13 other cell types or tissues"/>
</dbReference>
<name>G3PLC0_GASAC</name>
<evidence type="ECO:0000313" key="3">
    <source>
        <dbReference type="Ensembl" id="ENSGACP00000018400.1"/>
    </source>
</evidence>
<organism evidence="3">
    <name type="scientific">Gasterosteus aculeatus</name>
    <name type="common">Three-spined stickleback</name>
    <dbReference type="NCBI Taxonomy" id="69293"/>
    <lineage>
        <taxon>Eukaryota</taxon>
        <taxon>Metazoa</taxon>
        <taxon>Chordata</taxon>
        <taxon>Craniata</taxon>
        <taxon>Vertebrata</taxon>
        <taxon>Euteleostomi</taxon>
        <taxon>Actinopterygii</taxon>
        <taxon>Neopterygii</taxon>
        <taxon>Teleostei</taxon>
        <taxon>Neoteleostei</taxon>
        <taxon>Acanthomorphata</taxon>
        <taxon>Eupercaria</taxon>
        <taxon>Perciformes</taxon>
        <taxon>Cottioidei</taxon>
        <taxon>Gasterosteales</taxon>
        <taxon>Gasterosteidae</taxon>
        <taxon>Gasterosteus</taxon>
    </lineage>
</organism>
<proteinExistence type="predicted"/>
<feature type="compositionally biased region" description="Basic residues" evidence="1">
    <location>
        <begin position="66"/>
        <end position="82"/>
    </location>
</feature>
<feature type="transmembrane region" description="Helical" evidence="2">
    <location>
        <begin position="110"/>
        <end position="126"/>
    </location>
</feature>
<protein>
    <submittedName>
        <fullName evidence="3">Protein phosphatase 1, regulatory subunit 8b</fullName>
    </submittedName>
</protein>
<sequence>MGTCLPPVTRTSQQLREGLPCREGFLCPSPIRRQRWTWPQRHPSPLSRSTPPRSQPPTYQRLTTSHAKRSMPKKLGRGRSPPRHYSSNRLTLRLPAGTSVTWQRWIHSHLKLLFLFFLFVVLYLFHHETPHHFVTQDVTIIAESAVDKLAGMHQNRLDCKHN</sequence>
<keyword evidence="2" id="KW-0812">Transmembrane</keyword>